<evidence type="ECO:0000313" key="4">
    <source>
        <dbReference type="Proteomes" id="UP000765509"/>
    </source>
</evidence>
<protein>
    <recommendedName>
        <fullName evidence="2">Integrase catalytic domain-containing protein</fullName>
    </recommendedName>
</protein>
<dbReference type="GO" id="GO:0015074">
    <property type="term" value="P:DNA integration"/>
    <property type="evidence" value="ECO:0007669"/>
    <property type="project" value="InterPro"/>
</dbReference>
<dbReference type="Gene3D" id="3.30.420.10">
    <property type="entry name" value="Ribonuclease H-like superfamily/Ribonuclease H"/>
    <property type="match status" value="1"/>
</dbReference>
<organism evidence="3 4">
    <name type="scientific">Austropuccinia psidii MF-1</name>
    <dbReference type="NCBI Taxonomy" id="1389203"/>
    <lineage>
        <taxon>Eukaryota</taxon>
        <taxon>Fungi</taxon>
        <taxon>Dikarya</taxon>
        <taxon>Basidiomycota</taxon>
        <taxon>Pucciniomycotina</taxon>
        <taxon>Pucciniomycetes</taxon>
        <taxon>Pucciniales</taxon>
        <taxon>Sphaerophragmiaceae</taxon>
        <taxon>Austropuccinia</taxon>
    </lineage>
</organism>
<dbReference type="InterPro" id="IPR050951">
    <property type="entry name" value="Retrovirus_Pol_polyprotein"/>
</dbReference>
<reference evidence="3" key="1">
    <citation type="submission" date="2021-03" db="EMBL/GenBank/DDBJ databases">
        <title>Draft genome sequence of rust myrtle Austropuccinia psidii MF-1, a brazilian biotype.</title>
        <authorList>
            <person name="Quecine M.C."/>
            <person name="Pachon D.M.R."/>
            <person name="Bonatelli M.L."/>
            <person name="Correr F.H."/>
            <person name="Franceschini L.M."/>
            <person name="Leite T.F."/>
            <person name="Margarido G.R.A."/>
            <person name="Almeida C.A."/>
            <person name="Ferrarezi J.A."/>
            <person name="Labate C.A."/>
        </authorList>
    </citation>
    <scope>NUCLEOTIDE SEQUENCE</scope>
    <source>
        <strain evidence="3">MF-1</strain>
    </source>
</reference>
<dbReference type="SUPFAM" id="SSF53098">
    <property type="entry name" value="Ribonuclease H-like"/>
    <property type="match status" value="1"/>
</dbReference>
<dbReference type="PROSITE" id="PS50994">
    <property type="entry name" value="INTEGRASE"/>
    <property type="match status" value="1"/>
</dbReference>
<evidence type="ECO:0000313" key="3">
    <source>
        <dbReference type="EMBL" id="MBW0460505.1"/>
    </source>
</evidence>
<proteinExistence type="predicted"/>
<name>A0A9Q3B8G7_9BASI</name>
<evidence type="ECO:0000256" key="1">
    <source>
        <dbReference type="ARBA" id="ARBA00022884"/>
    </source>
</evidence>
<dbReference type="GO" id="GO:0003723">
    <property type="term" value="F:RNA binding"/>
    <property type="evidence" value="ECO:0007669"/>
    <property type="project" value="UniProtKB-KW"/>
</dbReference>
<keyword evidence="4" id="KW-1185">Reference proteome</keyword>
<accession>A0A9Q3B8G7</accession>
<dbReference type="InterPro" id="IPR012337">
    <property type="entry name" value="RNaseH-like_sf"/>
</dbReference>
<dbReference type="InterPro" id="IPR001584">
    <property type="entry name" value="Integrase_cat-core"/>
</dbReference>
<sequence>MMIQVQEPKSSWEIAPLEWVTALPHGGGRSFNEFLVLIDRYRKTPMFLPCHIDDTAMGMAIMICNKSIRHTGLFQNFISDIYPKFTSALCTNLNNVLGTKLSFSTAYHPQTDELAKGMIQTL</sequence>
<dbReference type="AlphaFoldDB" id="A0A9Q3B8G7"/>
<dbReference type="EMBL" id="AVOT02000022">
    <property type="protein sequence ID" value="MBW0460505.1"/>
    <property type="molecule type" value="Genomic_DNA"/>
</dbReference>
<dbReference type="GO" id="GO:0005634">
    <property type="term" value="C:nucleus"/>
    <property type="evidence" value="ECO:0007669"/>
    <property type="project" value="UniProtKB-ARBA"/>
</dbReference>
<dbReference type="PANTHER" id="PTHR37984">
    <property type="entry name" value="PROTEIN CBG26694"/>
    <property type="match status" value="1"/>
</dbReference>
<gene>
    <name evidence="3" type="ORF">O181_000220</name>
</gene>
<dbReference type="InterPro" id="IPR036397">
    <property type="entry name" value="RNaseH_sf"/>
</dbReference>
<dbReference type="Proteomes" id="UP000765509">
    <property type="component" value="Unassembled WGS sequence"/>
</dbReference>
<evidence type="ECO:0000259" key="2">
    <source>
        <dbReference type="PROSITE" id="PS50994"/>
    </source>
</evidence>
<keyword evidence="1" id="KW-0694">RNA-binding</keyword>
<comment type="caution">
    <text evidence="3">The sequence shown here is derived from an EMBL/GenBank/DDBJ whole genome shotgun (WGS) entry which is preliminary data.</text>
</comment>
<feature type="domain" description="Integrase catalytic" evidence="2">
    <location>
        <begin position="4"/>
        <end position="122"/>
    </location>
</feature>
<dbReference type="PANTHER" id="PTHR37984:SF5">
    <property type="entry name" value="PROTEIN NYNRIN-LIKE"/>
    <property type="match status" value="1"/>
</dbReference>